<dbReference type="InterPro" id="IPR054416">
    <property type="entry name" value="GST_UstS-like_C"/>
</dbReference>
<name>A0A0H2S2L5_9AGAM</name>
<dbReference type="InterPro" id="IPR036249">
    <property type="entry name" value="Thioredoxin-like_sf"/>
</dbReference>
<dbReference type="InterPro" id="IPR004045">
    <property type="entry name" value="Glutathione_S-Trfase_N"/>
</dbReference>
<reference evidence="2 3" key="1">
    <citation type="submission" date="2015-04" db="EMBL/GenBank/DDBJ databases">
        <title>Complete genome sequence of Schizopora paradoxa KUC8140, a cosmopolitan wood degrader in East Asia.</title>
        <authorList>
            <consortium name="DOE Joint Genome Institute"/>
            <person name="Min B."/>
            <person name="Park H."/>
            <person name="Jang Y."/>
            <person name="Kim J.-J."/>
            <person name="Kim K.H."/>
            <person name="Pangilinan J."/>
            <person name="Lipzen A."/>
            <person name="Riley R."/>
            <person name="Grigoriev I.V."/>
            <person name="Spatafora J.W."/>
            <person name="Choi I.-G."/>
        </authorList>
    </citation>
    <scope>NUCLEOTIDE SEQUENCE [LARGE SCALE GENOMIC DNA]</scope>
    <source>
        <strain evidence="2 3">KUC8140</strain>
    </source>
</reference>
<accession>A0A0H2S2L5</accession>
<evidence type="ECO:0000259" key="1">
    <source>
        <dbReference type="PROSITE" id="PS50404"/>
    </source>
</evidence>
<evidence type="ECO:0000313" key="2">
    <source>
        <dbReference type="EMBL" id="KLO18097.1"/>
    </source>
</evidence>
<dbReference type="Pfam" id="PF22041">
    <property type="entry name" value="GST_C_7"/>
    <property type="match status" value="1"/>
</dbReference>
<gene>
    <name evidence="2" type="ORF">SCHPADRAFT_136906</name>
</gene>
<dbReference type="Proteomes" id="UP000053477">
    <property type="component" value="Unassembled WGS sequence"/>
</dbReference>
<dbReference type="SUPFAM" id="SSF47616">
    <property type="entry name" value="GST C-terminal domain-like"/>
    <property type="match status" value="1"/>
</dbReference>
<evidence type="ECO:0000313" key="3">
    <source>
        <dbReference type="Proteomes" id="UP000053477"/>
    </source>
</evidence>
<dbReference type="AlphaFoldDB" id="A0A0H2S2L5"/>
<dbReference type="Pfam" id="PF13409">
    <property type="entry name" value="GST_N_2"/>
    <property type="match status" value="1"/>
</dbReference>
<keyword evidence="3" id="KW-1185">Reference proteome</keyword>
<dbReference type="Gene3D" id="1.20.1050.10">
    <property type="match status" value="1"/>
</dbReference>
<dbReference type="Gene3D" id="3.40.30.10">
    <property type="entry name" value="Glutaredoxin"/>
    <property type="match status" value="1"/>
</dbReference>
<dbReference type="EMBL" id="KQ085898">
    <property type="protein sequence ID" value="KLO18097.1"/>
    <property type="molecule type" value="Genomic_DNA"/>
</dbReference>
<protein>
    <recommendedName>
        <fullName evidence="1">GST N-terminal domain-containing protein</fullName>
    </recommendedName>
</protein>
<feature type="domain" description="GST N-terminal" evidence="1">
    <location>
        <begin position="7"/>
        <end position="98"/>
    </location>
</feature>
<organism evidence="2 3">
    <name type="scientific">Schizopora paradoxa</name>
    <dbReference type="NCBI Taxonomy" id="27342"/>
    <lineage>
        <taxon>Eukaryota</taxon>
        <taxon>Fungi</taxon>
        <taxon>Dikarya</taxon>
        <taxon>Basidiomycota</taxon>
        <taxon>Agaricomycotina</taxon>
        <taxon>Agaricomycetes</taxon>
        <taxon>Hymenochaetales</taxon>
        <taxon>Schizoporaceae</taxon>
        <taxon>Schizopora</taxon>
    </lineage>
</organism>
<dbReference type="SUPFAM" id="SSF52833">
    <property type="entry name" value="Thioredoxin-like"/>
    <property type="match status" value="1"/>
</dbReference>
<dbReference type="STRING" id="27342.A0A0H2S2L5"/>
<proteinExistence type="predicted"/>
<dbReference type="OrthoDB" id="4951845at2759"/>
<sequence>MITLYDIPSKLPGKAFSNNIFKARLAIAFKGLPFKTEWVEMCDIGPKMKALGADPTQTNPDGSPKYTLPVIYDDATGKCVSESMKIAEYLEATYPDKPSLFPFGTYAPIHLFNEYFPDVVQPGFIVFVSAFTDKLNPPTLEYIRRTREPLMGKKLEEMIPSPEEKVTLLAATKENFSKLDAIYASNGAGKMYFFGNIPSYADLILAANLIWIMLSVGMESNEWNAISNEWDGGRWGTLLKTLEKYNVNQ</sequence>
<dbReference type="InParanoid" id="A0A0H2S2L5"/>
<dbReference type="InterPro" id="IPR036282">
    <property type="entry name" value="Glutathione-S-Trfase_C_sf"/>
</dbReference>
<dbReference type="PROSITE" id="PS50404">
    <property type="entry name" value="GST_NTER"/>
    <property type="match status" value="1"/>
</dbReference>